<reference evidence="1" key="1">
    <citation type="journal article" date="2008" name="Nature">
        <title>The amphioxus genome and the evolution of the chordate karyotype.</title>
        <authorList>
            <consortium name="US DOE Joint Genome Institute (JGI-PGF)"/>
            <person name="Putnam N.H."/>
            <person name="Butts T."/>
            <person name="Ferrier D.E.K."/>
            <person name="Furlong R.F."/>
            <person name="Hellsten U."/>
            <person name="Kawashima T."/>
            <person name="Robinson-Rechavi M."/>
            <person name="Shoguchi E."/>
            <person name="Terry A."/>
            <person name="Yu J.-K."/>
            <person name="Benito-Gutierrez E.L."/>
            <person name="Dubchak I."/>
            <person name="Garcia-Fernandez J."/>
            <person name="Gibson-Brown J.J."/>
            <person name="Grigoriev I.V."/>
            <person name="Horton A.C."/>
            <person name="de Jong P.J."/>
            <person name="Jurka J."/>
            <person name="Kapitonov V.V."/>
            <person name="Kohara Y."/>
            <person name="Kuroki Y."/>
            <person name="Lindquist E."/>
            <person name="Lucas S."/>
            <person name="Osoegawa K."/>
            <person name="Pennacchio L.A."/>
            <person name="Salamov A.A."/>
            <person name="Satou Y."/>
            <person name="Sauka-Spengler T."/>
            <person name="Schmutz J."/>
            <person name="Shin-I T."/>
            <person name="Toyoda A."/>
            <person name="Bronner-Fraser M."/>
            <person name="Fujiyama A."/>
            <person name="Holland L.Z."/>
            <person name="Holland P.W.H."/>
            <person name="Satoh N."/>
            <person name="Rokhsar D.S."/>
        </authorList>
    </citation>
    <scope>NUCLEOTIDE SEQUENCE [LARGE SCALE GENOMIC DNA]</scope>
    <source>
        <strain evidence="1">S238N-H82</strain>
        <tissue evidence="1">Testes</tissue>
    </source>
</reference>
<dbReference type="KEGG" id="bfo:118406796"/>
<dbReference type="InterPro" id="IPR031410">
    <property type="entry name" value="SAXO4"/>
</dbReference>
<dbReference type="GO" id="GO:0019902">
    <property type="term" value="F:phosphatase binding"/>
    <property type="evidence" value="ECO:0000318"/>
    <property type="project" value="GO_Central"/>
</dbReference>
<evidence type="ECO:0000313" key="2">
    <source>
        <dbReference type="Proteomes" id="UP000001554"/>
    </source>
</evidence>
<dbReference type="STRING" id="7739.C3ZNM2"/>
<evidence type="ECO:0000313" key="1">
    <source>
        <dbReference type="EMBL" id="EEN45874.1"/>
    </source>
</evidence>
<keyword evidence="2" id="KW-1185">Reference proteome</keyword>
<accession>C3ZNM2</accession>
<dbReference type="PANTHER" id="PTHR34349:SF1">
    <property type="entry name" value="PROTEIN PHOSPHATASE 1 REGULATORY SUBUNIT 32"/>
    <property type="match status" value="1"/>
</dbReference>
<dbReference type="OMA" id="TTYNQRY"/>
<reference evidence="3 4" key="3">
    <citation type="submission" date="2025-04" db="UniProtKB">
        <authorList>
            <consortium name="RefSeq"/>
        </authorList>
    </citation>
    <scope>IDENTIFICATION</scope>
    <source>
        <strain evidence="3 4">S238N-H82</strain>
        <tissue evidence="3 4">Testes</tissue>
    </source>
</reference>
<reference evidence="2" key="2">
    <citation type="journal article" date="2020" name="Nat. Ecol. Evol.">
        <title>Deeply conserved synteny resolves early events in vertebrate evolution.</title>
        <authorList>
            <person name="Simakov O."/>
            <person name="Marletaz F."/>
            <person name="Yue J.X."/>
            <person name="O'Connell B."/>
            <person name="Jenkins J."/>
            <person name="Brandt A."/>
            <person name="Calef R."/>
            <person name="Tung C.H."/>
            <person name="Huang T.K."/>
            <person name="Schmutz J."/>
            <person name="Satoh N."/>
            <person name="Yu J.K."/>
            <person name="Putnam N.H."/>
            <person name="Green R.E."/>
            <person name="Rokhsar D.S."/>
        </authorList>
    </citation>
    <scope>NUCLEOTIDE SEQUENCE [LARGE SCALE GENOMIC DNA]</scope>
    <source>
        <strain evidence="2">S238N-H82</strain>
    </source>
</reference>
<evidence type="ECO:0000313" key="4">
    <source>
        <dbReference type="RefSeq" id="XP_035663027.1"/>
    </source>
</evidence>
<dbReference type="eggNOG" id="ENOG502QR8X">
    <property type="taxonomic scope" value="Eukaryota"/>
</dbReference>
<dbReference type="RefSeq" id="XP_035663026.1">
    <property type="nucleotide sequence ID" value="XM_035807133.1"/>
</dbReference>
<gene>
    <name evidence="3 4" type="primary">LOC118406796</name>
    <name evidence="1" type="ORF">BRAFLDRAFT_100695</name>
</gene>
<protein>
    <submittedName>
        <fullName evidence="3">Protein phosphatase 1 regulatory subunit 32-like isoform X1</fullName>
    </submittedName>
    <submittedName>
        <fullName evidence="4">Protein phosphatase 1 regulatory subunit 32-like isoform X2</fullName>
    </submittedName>
</protein>
<dbReference type="EMBL" id="GG666652">
    <property type="protein sequence ID" value="EEN45874.1"/>
    <property type="molecule type" value="Genomic_DNA"/>
</dbReference>
<dbReference type="RefSeq" id="XP_035663027.1">
    <property type="nucleotide sequence ID" value="XM_035807134.1"/>
</dbReference>
<name>C3ZNM2_BRAFL</name>
<dbReference type="Proteomes" id="UP000001554">
    <property type="component" value="Chromosome 19"/>
</dbReference>
<organism>
    <name type="scientific">Branchiostoma floridae</name>
    <name type="common">Florida lancelet</name>
    <name type="synonym">Amphioxus</name>
    <dbReference type="NCBI Taxonomy" id="7739"/>
    <lineage>
        <taxon>Eukaryota</taxon>
        <taxon>Metazoa</taxon>
        <taxon>Chordata</taxon>
        <taxon>Cephalochordata</taxon>
        <taxon>Leptocardii</taxon>
        <taxon>Amphioxiformes</taxon>
        <taxon>Branchiostomatidae</taxon>
        <taxon>Branchiostoma</taxon>
    </lineage>
</organism>
<evidence type="ECO:0000313" key="3">
    <source>
        <dbReference type="RefSeq" id="XP_035663026.1"/>
    </source>
</evidence>
<dbReference type="PANTHER" id="PTHR34349">
    <property type="entry name" value="PROTEIN PHOSPHATASE 1 REGULATORY SUBUNIT 32"/>
    <property type="match status" value="1"/>
</dbReference>
<dbReference type="Pfam" id="PF15691">
    <property type="entry name" value="PPP1R32"/>
    <property type="match status" value="1"/>
</dbReference>
<proteinExistence type="predicted"/>
<dbReference type="InParanoid" id="C3ZNM2"/>
<dbReference type="GeneID" id="118406796"/>
<dbReference type="OrthoDB" id="9980630at2759"/>
<dbReference type="AlphaFoldDB" id="C3ZNM2"/>
<sequence length="462" mass="51929">MGRLPMGSRTSHVQGSTGPQYSVMNFYCTQNSTTYGQEGFKPRTGKHVGTGYQSNFRPGVYYSRHLDDLDNPEMGRIVARNYNTVTKLHFLPSKGSDGRDPLPRNIHMKGSGFVRQTPITTPTVAEVRKVHVDTHHTAPFSILPKAKPLLHKIQSKDPVELENGSFGPGFMTTETHVRFDGKPMEKTDFYHNSIGNKEESGFTHAYNVEPVTFHPGSPHKGEMPGWMTDRPTGVSIMKTNFLRSEDPSGKEPLPNLTDRAVRDTGFTHETAKPQFLGHPANAFTRVEQVPSLVAERTRKNDPAEYVNMAAPNNHSSLTKNWFKGAQRETPSETDRLGRKAVGWQELSGYSANNDRYVQQPPTLEDLQRFVTHYQIRFHDKNPEGIDREGHTWGGLQEQLPDGFTKSTAVHSYGPAINTTDTLRRLHPYVSRSIKGTDPFYDDHTHDSKVHSELRSSLPPIMA</sequence>